<feature type="signal peptide" evidence="1">
    <location>
        <begin position="1"/>
        <end position="21"/>
    </location>
</feature>
<protein>
    <recommendedName>
        <fullName evidence="4">DUF4136 domain-containing protein</fullName>
    </recommendedName>
</protein>
<proteinExistence type="predicted"/>
<name>A0A918RG71_9SPHN</name>
<sequence>MPLPRTLAVLSVLALAAPAQAQPGVWGGRGWTTAPGGYARSARAASSSREGKVQVARFVTEDPALAAALGKGTVSVVEAAATSPVDAREMATFQAAVIDALAGAGYQTATPDGAHVAEVRVLHSIAEPQEAPRKPVSGEMAVGVSNRGSMMGLGINIDLTKPKGALVSTRLEARIKDRASGAVLWEGRADILTRQGDARWNDQKIADRLAAALFEGFPAAGT</sequence>
<evidence type="ECO:0000313" key="2">
    <source>
        <dbReference type="EMBL" id="GGZ93727.1"/>
    </source>
</evidence>
<gene>
    <name evidence="2" type="ORF">GCM10011617_12080</name>
</gene>
<dbReference type="Proteomes" id="UP000634139">
    <property type="component" value="Unassembled WGS sequence"/>
</dbReference>
<accession>A0A918RG71</accession>
<organism evidence="2 3">
    <name type="scientific">Novosphingobium arvoryzae</name>
    <dbReference type="NCBI Taxonomy" id="1256514"/>
    <lineage>
        <taxon>Bacteria</taxon>
        <taxon>Pseudomonadati</taxon>
        <taxon>Pseudomonadota</taxon>
        <taxon>Alphaproteobacteria</taxon>
        <taxon>Sphingomonadales</taxon>
        <taxon>Sphingomonadaceae</taxon>
        <taxon>Novosphingobium</taxon>
    </lineage>
</organism>
<reference evidence="2" key="1">
    <citation type="journal article" date="2014" name="Int. J. Syst. Evol. Microbiol.">
        <title>Complete genome sequence of Corynebacterium casei LMG S-19264T (=DSM 44701T), isolated from a smear-ripened cheese.</title>
        <authorList>
            <consortium name="US DOE Joint Genome Institute (JGI-PGF)"/>
            <person name="Walter F."/>
            <person name="Albersmeier A."/>
            <person name="Kalinowski J."/>
            <person name="Ruckert C."/>
        </authorList>
    </citation>
    <scope>NUCLEOTIDE SEQUENCE</scope>
    <source>
        <strain evidence="2">KCTC 32422</strain>
    </source>
</reference>
<evidence type="ECO:0008006" key="4">
    <source>
        <dbReference type="Google" id="ProtNLM"/>
    </source>
</evidence>
<evidence type="ECO:0000256" key="1">
    <source>
        <dbReference type="SAM" id="SignalP"/>
    </source>
</evidence>
<dbReference type="RefSeq" id="WP_189539518.1">
    <property type="nucleotide sequence ID" value="NZ_BMZD01000002.1"/>
</dbReference>
<dbReference type="EMBL" id="BMZD01000002">
    <property type="protein sequence ID" value="GGZ93727.1"/>
    <property type="molecule type" value="Genomic_DNA"/>
</dbReference>
<reference evidence="2" key="2">
    <citation type="submission" date="2020-09" db="EMBL/GenBank/DDBJ databases">
        <authorList>
            <person name="Sun Q."/>
            <person name="Kim S."/>
        </authorList>
    </citation>
    <scope>NUCLEOTIDE SEQUENCE</scope>
    <source>
        <strain evidence="2">KCTC 32422</strain>
    </source>
</reference>
<keyword evidence="3" id="KW-1185">Reference proteome</keyword>
<comment type="caution">
    <text evidence="2">The sequence shown here is derived from an EMBL/GenBank/DDBJ whole genome shotgun (WGS) entry which is preliminary data.</text>
</comment>
<keyword evidence="1" id="KW-0732">Signal</keyword>
<dbReference type="AlphaFoldDB" id="A0A918RG71"/>
<evidence type="ECO:0000313" key="3">
    <source>
        <dbReference type="Proteomes" id="UP000634139"/>
    </source>
</evidence>
<feature type="chain" id="PRO_5036995645" description="DUF4136 domain-containing protein" evidence="1">
    <location>
        <begin position="22"/>
        <end position="222"/>
    </location>
</feature>